<reference evidence="2" key="2">
    <citation type="submission" date="2022-09" db="EMBL/GenBank/DDBJ databases">
        <authorList>
            <person name="Cesa-Luna C."/>
            <person name="Girard L."/>
            <person name="Lood C."/>
            <person name="Hofte M."/>
            <person name="De Mot R."/>
        </authorList>
    </citation>
    <scope>NUCLEOTIDE SEQUENCE</scope>
    <source>
        <strain evidence="2">COR51</strain>
    </source>
</reference>
<protein>
    <submittedName>
        <fullName evidence="2">RHS repeat-associated core domain-containing protein</fullName>
    </submittedName>
</protein>
<dbReference type="Proteomes" id="UP001139994">
    <property type="component" value="Unassembled WGS sequence"/>
</dbReference>
<sequence>MRASIILGGDHQLSKVIALTQGALQCIPYTPYGFSRPQGGAMVIGFTGQYFDSCLEGYLLGNGYRVYSPWLMRFKSPDRVSPFGRGGINAYAYCGGDPVNWQDHSGNQKSRAVSMIDLSLSGDLSGNFVDALRKVISYAESFLDSLAYRQRNLEGRAGDAEYFLDRARKDKKPYTAEHLELLQQLPQLLMGSVKIERKKSRVEGGIKKLTGLVSSIEVGRFEEPLQDSGMIPIVIGDEHDDSNHLMPDERRRLGTWPSSEMGRFRQ</sequence>
<dbReference type="SUPFAM" id="SSF56399">
    <property type="entry name" value="ADP-ribosylation"/>
    <property type="match status" value="1"/>
</dbReference>
<dbReference type="RefSeq" id="WP_082337605.1">
    <property type="nucleotide sequence ID" value="NZ_JAOSLA010000001.1"/>
</dbReference>
<dbReference type="EMBL" id="JAOSLA010000001">
    <property type="protein sequence ID" value="MCU7236554.1"/>
    <property type="molecule type" value="Genomic_DNA"/>
</dbReference>
<dbReference type="NCBIfam" id="TIGR03696">
    <property type="entry name" value="Rhs_assc_core"/>
    <property type="match status" value="1"/>
</dbReference>
<name>A0ABT2V483_9PSED</name>
<dbReference type="InterPro" id="IPR022385">
    <property type="entry name" value="Rhs_assc_core"/>
</dbReference>
<organism evidence="2 3">
    <name type="scientific">Pseudomonas peradeniyensis</name>
    <dbReference type="NCBI Taxonomy" id="2745488"/>
    <lineage>
        <taxon>Bacteria</taxon>
        <taxon>Pseudomonadati</taxon>
        <taxon>Pseudomonadota</taxon>
        <taxon>Gammaproteobacteria</taxon>
        <taxon>Pseudomonadales</taxon>
        <taxon>Pseudomonadaceae</taxon>
        <taxon>Pseudomonas</taxon>
    </lineage>
</organism>
<reference evidence="2" key="1">
    <citation type="journal article" date="2022" name="Microbiol. Spectr.">
        <title>An Nuclear Magnetic Resonance Fingerprint Matching Approach for the Identification and Structural Re-Evaluation of Pseudomonas Lipopeptides.</title>
        <authorList>
            <person name="De Roo V."/>
            <person name="Verleysen Y."/>
            <person name="Kovacs B."/>
            <person name="De Vleeschouwer M."/>
            <person name="Muangkaew P."/>
            <person name="Girard L."/>
            <person name="Hofte M."/>
            <person name="De Mot R."/>
            <person name="Madder A."/>
            <person name="Geudens N."/>
            <person name="Martins J.C."/>
        </authorList>
    </citation>
    <scope>NUCLEOTIDE SEQUENCE</scope>
    <source>
        <strain evidence="2">COR51</strain>
    </source>
</reference>
<accession>A0ABT2V483</accession>
<reference evidence="2" key="3">
    <citation type="journal article" date="2023" name="mSystems">
        <title>Charting the Lipopeptidome of Nonpathogenic Pseudomonas.</title>
        <authorList>
            <person name="Cesa-Luna C."/>
            <person name="Geudens N."/>
            <person name="Girard L."/>
            <person name="De Roo V."/>
            <person name="Maklad H.R."/>
            <person name="Martins J.C."/>
            <person name="Hofte M."/>
            <person name="De Mot R."/>
        </authorList>
    </citation>
    <scope>NUCLEOTIDE SEQUENCE</scope>
    <source>
        <strain evidence="2">COR51</strain>
    </source>
</reference>
<evidence type="ECO:0000313" key="3">
    <source>
        <dbReference type="Proteomes" id="UP001139994"/>
    </source>
</evidence>
<feature type="compositionally biased region" description="Basic and acidic residues" evidence="1">
    <location>
        <begin position="241"/>
        <end position="252"/>
    </location>
</feature>
<comment type="caution">
    <text evidence="2">The sequence shown here is derived from an EMBL/GenBank/DDBJ whole genome shotgun (WGS) entry which is preliminary data.</text>
</comment>
<proteinExistence type="predicted"/>
<evidence type="ECO:0000256" key="1">
    <source>
        <dbReference type="SAM" id="MobiDB-lite"/>
    </source>
</evidence>
<keyword evidence="3" id="KW-1185">Reference proteome</keyword>
<evidence type="ECO:0000313" key="2">
    <source>
        <dbReference type="EMBL" id="MCU7236554.1"/>
    </source>
</evidence>
<feature type="region of interest" description="Disordered" evidence="1">
    <location>
        <begin position="237"/>
        <end position="266"/>
    </location>
</feature>
<gene>
    <name evidence="2" type="ORF">OC929_00690</name>
</gene>
<dbReference type="Gene3D" id="2.180.10.10">
    <property type="entry name" value="RHS repeat-associated core"/>
    <property type="match status" value="1"/>
</dbReference>